<evidence type="ECO:0000313" key="4">
    <source>
        <dbReference type="Proteomes" id="UP000000763"/>
    </source>
</evidence>
<dbReference type="EMBL" id="AP004113">
    <property type="protein sequence ID" value="BAD25180.1"/>
    <property type="molecule type" value="Genomic_DNA"/>
</dbReference>
<reference evidence="4" key="3">
    <citation type="journal article" date="2005" name="Nature">
        <title>The map-based sequence of the rice genome.</title>
        <authorList>
            <consortium name="International rice genome sequencing project (IRGSP)"/>
            <person name="Matsumoto T."/>
            <person name="Wu J."/>
            <person name="Kanamori H."/>
            <person name="Katayose Y."/>
            <person name="Fujisawa M."/>
            <person name="Namiki N."/>
            <person name="Mizuno H."/>
            <person name="Yamamoto K."/>
            <person name="Antonio B.A."/>
            <person name="Baba T."/>
            <person name="Sakata K."/>
            <person name="Nagamura Y."/>
            <person name="Aoki H."/>
            <person name="Arikawa K."/>
            <person name="Arita K."/>
            <person name="Bito T."/>
            <person name="Chiden Y."/>
            <person name="Fujitsuka N."/>
            <person name="Fukunaka R."/>
            <person name="Hamada M."/>
            <person name="Harada C."/>
            <person name="Hayashi A."/>
            <person name="Hijishita S."/>
            <person name="Honda M."/>
            <person name="Hosokawa S."/>
            <person name="Ichikawa Y."/>
            <person name="Idonuma A."/>
            <person name="Iijima M."/>
            <person name="Ikeda M."/>
            <person name="Ikeno M."/>
            <person name="Ito K."/>
            <person name="Ito S."/>
            <person name="Ito T."/>
            <person name="Ito Y."/>
            <person name="Ito Y."/>
            <person name="Iwabuchi A."/>
            <person name="Kamiya K."/>
            <person name="Karasawa W."/>
            <person name="Kurita K."/>
            <person name="Katagiri S."/>
            <person name="Kikuta A."/>
            <person name="Kobayashi H."/>
            <person name="Kobayashi N."/>
            <person name="Machita K."/>
            <person name="Maehara T."/>
            <person name="Masukawa M."/>
            <person name="Mizubayashi T."/>
            <person name="Mukai Y."/>
            <person name="Nagasaki H."/>
            <person name="Nagata Y."/>
            <person name="Naito S."/>
            <person name="Nakashima M."/>
            <person name="Nakama Y."/>
            <person name="Nakamichi Y."/>
            <person name="Nakamura M."/>
            <person name="Meguro A."/>
            <person name="Negishi M."/>
            <person name="Ohta I."/>
            <person name="Ohta T."/>
            <person name="Okamoto M."/>
            <person name="Ono N."/>
            <person name="Saji S."/>
            <person name="Sakaguchi M."/>
            <person name="Sakai K."/>
            <person name="Shibata M."/>
            <person name="Shimokawa T."/>
            <person name="Song J."/>
            <person name="Takazaki Y."/>
            <person name="Terasawa K."/>
            <person name="Tsugane M."/>
            <person name="Tsuji K."/>
            <person name="Ueda S."/>
            <person name="Waki K."/>
            <person name="Yamagata H."/>
            <person name="Yamamoto M."/>
            <person name="Yamamoto S."/>
            <person name="Yamane H."/>
            <person name="Yoshiki S."/>
            <person name="Yoshihara R."/>
            <person name="Yukawa K."/>
            <person name="Zhong H."/>
            <person name="Yano M."/>
            <person name="Yuan Q."/>
            <person name="Ouyang S."/>
            <person name="Liu J."/>
            <person name="Jones K.M."/>
            <person name="Gansberger K."/>
            <person name="Moffat K."/>
            <person name="Hill J."/>
            <person name="Bera J."/>
            <person name="Fadrosh D."/>
            <person name="Jin S."/>
            <person name="Johri S."/>
            <person name="Kim M."/>
            <person name="Overton L."/>
            <person name="Reardon M."/>
            <person name="Tsitrin T."/>
            <person name="Vuong H."/>
            <person name="Weaver B."/>
            <person name="Ciecko A."/>
            <person name="Tallon L."/>
            <person name="Jackson J."/>
            <person name="Pai G."/>
            <person name="Aken S.V."/>
            <person name="Utterback T."/>
            <person name="Reidmuller S."/>
            <person name="Feldblyum T."/>
            <person name="Hsiao J."/>
            <person name="Zismann V."/>
            <person name="Iobst S."/>
            <person name="de Vazeille A.R."/>
            <person name="Buell C.R."/>
            <person name="Ying K."/>
            <person name="Li Y."/>
            <person name="Lu T."/>
            <person name="Huang Y."/>
            <person name="Zhao Q."/>
            <person name="Feng Q."/>
            <person name="Zhang L."/>
            <person name="Zhu J."/>
            <person name="Weng Q."/>
            <person name="Mu J."/>
            <person name="Lu Y."/>
            <person name="Fan D."/>
            <person name="Liu Y."/>
            <person name="Guan J."/>
            <person name="Zhang Y."/>
            <person name="Yu S."/>
            <person name="Liu X."/>
            <person name="Zhang Y."/>
            <person name="Hong G."/>
            <person name="Han B."/>
            <person name="Choisne N."/>
            <person name="Demange N."/>
            <person name="Orjeda G."/>
            <person name="Samain S."/>
            <person name="Cattolico L."/>
            <person name="Pelletier E."/>
            <person name="Couloux A."/>
            <person name="Segurens B."/>
            <person name="Wincker P."/>
            <person name="D'Hont A."/>
            <person name="Scarpelli C."/>
            <person name="Weissenbach J."/>
            <person name="Salanoubat M."/>
            <person name="Quetier F."/>
            <person name="Yu Y."/>
            <person name="Kim H.R."/>
            <person name="Rambo T."/>
            <person name="Currie J."/>
            <person name="Collura K."/>
            <person name="Luo M."/>
            <person name="Yang T."/>
            <person name="Ammiraju J.S.S."/>
            <person name="Engler F."/>
            <person name="Soderlund C."/>
            <person name="Wing R.A."/>
            <person name="Palmer L.E."/>
            <person name="de la Bastide M."/>
            <person name="Spiegel L."/>
            <person name="Nascimento L."/>
            <person name="Zutavern T."/>
            <person name="O'Shaughnessy A."/>
            <person name="Dike S."/>
            <person name="Dedhia N."/>
            <person name="Preston R."/>
            <person name="Balija V."/>
            <person name="McCombie W.R."/>
            <person name="Chow T."/>
            <person name="Chen H."/>
            <person name="Chung M."/>
            <person name="Chen C."/>
            <person name="Shaw J."/>
            <person name="Wu H."/>
            <person name="Hsiao K."/>
            <person name="Chao Y."/>
            <person name="Chu M."/>
            <person name="Cheng C."/>
            <person name="Hour A."/>
            <person name="Lee P."/>
            <person name="Lin S."/>
            <person name="Lin Y."/>
            <person name="Liou J."/>
            <person name="Liu S."/>
            <person name="Hsing Y."/>
            <person name="Raghuvanshi S."/>
            <person name="Mohanty A."/>
            <person name="Bharti A.K."/>
            <person name="Gaur A."/>
            <person name="Gupta V."/>
            <person name="Kumar D."/>
            <person name="Ravi V."/>
            <person name="Vij S."/>
            <person name="Kapur A."/>
            <person name="Khurana P."/>
            <person name="Khurana P."/>
            <person name="Khurana J.P."/>
            <person name="Tyagi A.K."/>
            <person name="Gaikwad K."/>
            <person name="Singh A."/>
            <person name="Dalal V."/>
            <person name="Srivastava S."/>
            <person name="Dixit A."/>
            <person name="Pal A.K."/>
            <person name="Ghazi I.A."/>
            <person name="Yadav M."/>
            <person name="Pandit A."/>
            <person name="Bhargava A."/>
            <person name="Sureshbabu K."/>
            <person name="Batra K."/>
            <person name="Sharma T.R."/>
            <person name="Mohapatra T."/>
            <person name="Singh N.K."/>
            <person name="Messing J."/>
            <person name="Nelson A.B."/>
            <person name="Fuks G."/>
            <person name="Kavchok S."/>
            <person name="Keizer G."/>
            <person name="Linton E."/>
            <person name="Llaca V."/>
            <person name="Song R."/>
            <person name="Tanyolac B."/>
            <person name="Young S."/>
            <person name="Ho-Il K."/>
            <person name="Hahn J.H."/>
            <person name="Sangsakoo G."/>
            <person name="Vanavichit A."/>
            <person name="de Mattos Luiz.A.T."/>
            <person name="Zimmer P.D."/>
            <person name="Malone G."/>
            <person name="Dellagostin O."/>
            <person name="de Oliveira A.C."/>
            <person name="Bevan M."/>
            <person name="Bancroft I."/>
            <person name="Minx P."/>
            <person name="Cordum H."/>
            <person name="Wilson R."/>
            <person name="Cheng Z."/>
            <person name="Jin W."/>
            <person name="Jiang J."/>
            <person name="Leong S.A."/>
            <person name="Iwama H."/>
            <person name="Gojobori T."/>
            <person name="Itoh T."/>
            <person name="Niimura Y."/>
            <person name="Fujii Y."/>
            <person name="Habara T."/>
            <person name="Sakai H."/>
            <person name="Sato Y."/>
            <person name="Wilson G."/>
            <person name="Kumar K."/>
            <person name="McCouch S."/>
            <person name="Juretic N."/>
            <person name="Hoen D."/>
            <person name="Wright S."/>
            <person name="Bruskiewich R."/>
            <person name="Bureau T."/>
            <person name="Miyao A."/>
            <person name="Hirochika H."/>
            <person name="Nishikawa T."/>
            <person name="Kadowaki K."/>
            <person name="Sugiura M."/>
            <person name="Burr B."/>
            <person name="Sasaki T."/>
        </authorList>
    </citation>
    <scope>NUCLEOTIDE SEQUENCE [LARGE SCALE GENOMIC DNA]</scope>
    <source>
        <strain evidence="4">cv. Nipponbare</strain>
    </source>
</reference>
<reference evidence="4" key="4">
    <citation type="journal article" date="2008" name="Nucleic Acids Res.">
        <title>The rice annotation project database (RAP-DB): 2008 update.</title>
        <authorList>
            <consortium name="The rice annotation project (RAP)"/>
        </authorList>
    </citation>
    <scope>GENOME REANNOTATION</scope>
    <source>
        <strain evidence="4">cv. Nipponbare</strain>
    </source>
</reference>
<dbReference type="EMBL" id="AP004836">
    <property type="protein sequence ID" value="BAD25482.1"/>
    <property type="molecule type" value="Genomic_DNA"/>
</dbReference>
<accession>Q6H717</accession>
<feature type="region of interest" description="Disordered" evidence="1">
    <location>
        <begin position="1"/>
        <end position="109"/>
    </location>
</feature>
<reference evidence="2" key="1">
    <citation type="submission" date="2001-08" db="EMBL/GenBank/DDBJ databases">
        <title>Oryza sativa nipponbare(GA3) genomic DNA, chromosome 2, BAC clone:OJ1116_A06.</title>
        <authorList>
            <person name="Sasaki T."/>
            <person name="Matsumoto T."/>
            <person name="Yamamoto K."/>
        </authorList>
    </citation>
    <scope>NUCLEOTIDE SEQUENCE</scope>
</reference>
<gene>
    <name evidence="2" type="ORF">OJ1116_A06.13</name>
    <name evidence="3" type="ORF">P0030G02.3</name>
</gene>
<feature type="compositionally biased region" description="Low complexity" evidence="1">
    <location>
        <begin position="1"/>
        <end position="14"/>
    </location>
</feature>
<protein>
    <submittedName>
        <fullName evidence="3">Far-red impaired response-like</fullName>
    </submittedName>
</protein>
<sequence>MDTTPSTSSTFSPTHPARNGAAVAAPSHRHRQLRHRKGKSGRLLFPPLHPSSTTPTVHPRPPPLSPPSAARHRRPSRRPNAPPLPVPSPPQSQARPPLGCRPSLPEHQLHHQPEIAAVFAVSICVAPPPRSTPDCAVSSLGSATPSRTPATASSPPGTTEIALSAPRSSQSPSAASRRGTPPDHRCLPEEPATGFPVAVSPSPPLVSIPPLLPAPSPAVVADGRAAARHRSVGPALSRARALGALPRGRPISSG</sequence>
<feature type="compositionally biased region" description="Low complexity" evidence="1">
    <location>
        <begin position="141"/>
        <end position="178"/>
    </location>
</feature>
<evidence type="ECO:0000256" key="1">
    <source>
        <dbReference type="SAM" id="MobiDB-lite"/>
    </source>
</evidence>
<name>Q6H717_ORYSJ</name>
<organism evidence="3 4">
    <name type="scientific">Oryza sativa subsp. japonica</name>
    <name type="common">Rice</name>
    <dbReference type="NCBI Taxonomy" id="39947"/>
    <lineage>
        <taxon>Eukaryota</taxon>
        <taxon>Viridiplantae</taxon>
        <taxon>Streptophyta</taxon>
        <taxon>Embryophyta</taxon>
        <taxon>Tracheophyta</taxon>
        <taxon>Spermatophyta</taxon>
        <taxon>Magnoliopsida</taxon>
        <taxon>Liliopsida</taxon>
        <taxon>Poales</taxon>
        <taxon>Poaceae</taxon>
        <taxon>BOP clade</taxon>
        <taxon>Oryzoideae</taxon>
        <taxon>Oryzeae</taxon>
        <taxon>Oryzinae</taxon>
        <taxon>Oryza</taxon>
        <taxon>Oryza sativa</taxon>
    </lineage>
</organism>
<evidence type="ECO:0000313" key="3">
    <source>
        <dbReference type="EMBL" id="BAD25482.1"/>
    </source>
</evidence>
<proteinExistence type="predicted"/>
<feature type="compositionally biased region" description="Basic residues" evidence="1">
    <location>
        <begin position="27"/>
        <end position="40"/>
    </location>
</feature>
<dbReference type="AlphaFoldDB" id="Q6H717"/>
<dbReference type="Proteomes" id="UP000000763">
    <property type="component" value="Chromosome 2"/>
</dbReference>
<reference evidence="3" key="2">
    <citation type="submission" date="2002-03" db="EMBL/GenBank/DDBJ databases">
        <title>Oryza sativa nipponbare(GA3) genomic DNA, chromosome 2, PAC clone:P0030G02.</title>
        <authorList>
            <person name="Sasaki T."/>
            <person name="Matsumoto T."/>
            <person name="Yamamoto K."/>
        </authorList>
    </citation>
    <scope>NUCLEOTIDE SEQUENCE</scope>
</reference>
<feature type="compositionally biased region" description="Pro residues" evidence="1">
    <location>
        <begin position="201"/>
        <end position="213"/>
    </location>
</feature>
<evidence type="ECO:0000313" key="2">
    <source>
        <dbReference type="EMBL" id="BAD25180.1"/>
    </source>
</evidence>
<feature type="region of interest" description="Disordered" evidence="1">
    <location>
        <begin position="129"/>
        <end position="213"/>
    </location>
</feature>
<feature type="compositionally biased region" description="Pro residues" evidence="1">
    <location>
        <begin position="80"/>
        <end position="90"/>
    </location>
</feature>